<dbReference type="PANTHER" id="PTHR30336">
    <property type="entry name" value="INNER MEMBRANE PROTEIN, PROBABLE PERMEASE"/>
    <property type="match status" value="1"/>
</dbReference>
<dbReference type="GO" id="GO:0005886">
    <property type="term" value="C:plasma membrane"/>
    <property type="evidence" value="ECO:0007669"/>
    <property type="project" value="TreeGrafter"/>
</dbReference>
<dbReference type="CDD" id="cd06259">
    <property type="entry name" value="YdcF-like"/>
    <property type="match status" value="1"/>
</dbReference>
<feature type="transmembrane region" description="Helical" evidence="1">
    <location>
        <begin position="41"/>
        <end position="60"/>
    </location>
</feature>
<keyword evidence="1" id="KW-0812">Transmembrane</keyword>
<dbReference type="PANTHER" id="PTHR30336:SF4">
    <property type="entry name" value="ENVELOPE BIOGENESIS FACTOR ELYC"/>
    <property type="match status" value="1"/>
</dbReference>
<dbReference type="EMBL" id="PDEA01000001">
    <property type="protein sequence ID" value="PEH89732.1"/>
    <property type="molecule type" value="Genomic_DNA"/>
</dbReference>
<dbReference type="GeneID" id="80801929"/>
<keyword evidence="1" id="KW-1133">Transmembrane helix</keyword>
<dbReference type="GO" id="GO:0000270">
    <property type="term" value="P:peptidoglycan metabolic process"/>
    <property type="evidence" value="ECO:0007669"/>
    <property type="project" value="TreeGrafter"/>
</dbReference>
<organism evidence="3 4">
    <name type="scientific">Comamonas terrigena</name>
    <dbReference type="NCBI Taxonomy" id="32013"/>
    <lineage>
        <taxon>Bacteria</taxon>
        <taxon>Pseudomonadati</taxon>
        <taxon>Pseudomonadota</taxon>
        <taxon>Betaproteobacteria</taxon>
        <taxon>Burkholderiales</taxon>
        <taxon>Comamonadaceae</taxon>
        <taxon>Comamonas</taxon>
    </lineage>
</organism>
<feature type="domain" description="DUF218" evidence="2">
    <location>
        <begin position="81"/>
        <end position="245"/>
    </location>
</feature>
<dbReference type="RefSeq" id="WP_066532868.1">
    <property type="nucleotide sequence ID" value="NZ_PDEA01000001.1"/>
</dbReference>
<dbReference type="Pfam" id="PF02698">
    <property type="entry name" value="DUF218"/>
    <property type="match status" value="1"/>
</dbReference>
<dbReference type="InterPro" id="IPR014729">
    <property type="entry name" value="Rossmann-like_a/b/a_fold"/>
</dbReference>
<dbReference type="InterPro" id="IPR051599">
    <property type="entry name" value="Cell_Envelope_Assoc"/>
</dbReference>
<dbReference type="OrthoDB" id="9809813at2"/>
<dbReference type="STRING" id="1219032.GCA_001515545_00358"/>
<proteinExistence type="predicted"/>
<dbReference type="AlphaFoldDB" id="A0A2A7UWR9"/>
<gene>
    <name evidence="3" type="ORF">CRM82_14995</name>
</gene>
<dbReference type="GO" id="GO:0043164">
    <property type="term" value="P:Gram-negative-bacterium-type cell wall biogenesis"/>
    <property type="evidence" value="ECO:0007669"/>
    <property type="project" value="TreeGrafter"/>
</dbReference>
<reference evidence="4" key="1">
    <citation type="submission" date="2017-09" db="EMBL/GenBank/DDBJ databases">
        <title>FDA dAtabase for Regulatory Grade micrObial Sequences (FDA-ARGOS): Supporting development and validation of Infectious Disease Dx tests.</title>
        <authorList>
            <person name="Minogue T."/>
            <person name="Wolcott M."/>
            <person name="Wasieloski L."/>
            <person name="Aguilar W."/>
            <person name="Moore D."/>
            <person name="Tallon L."/>
            <person name="Sadzewicz L."/>
            <person name="Ott S."/>
            <person name="Zhao X."/>
            <person name="Nagaraj S."/>
            <person name="Vavikolanu K."/>
            <person name="Aluvathingal J."/>
            <person name="Nadendla S."/>
            <person name="Sichtig H."/>
        </authorList>
    </citation>
    <scope>NUCLEOTIDE SEQUENCE [LARGE SCALE GENOMIC DNA]</scope>
    <source>
        <strain evidence="4">FDAARGOS_394</strain>
    </source>
</reference>
<dbReference type="InterPro" id="IPR003848">
    <property type="entry name" value="DUF218"/>
</dbReference>
<keyword evidence="1" id="KW-0472">Membrane</keyword>
<evidence type="ECO:0000313" key="3">
    <source>
        <dbReference type="EMBL" id="PEH89732.1"/>
    </source>
</evidence>
<evidence type="ECO:0000313" key="4">
    <source>
        <dbReference type="Proteomes" id="UP000220246"/>
    </source>
</evidence>
<protein>
    <submittedName>
        <fullName evidence="3">YdcF family protein</fullName>
    </submittedName>
</protein>
<comment type="caution">
    <text evidence="3">The sequence shown here is derived from an EMBL/GenBank/DDBJ whole genome shotgun (WGS) entry which is preliminary data.</text>
</comment>
<keyword evidence="4" id="KW-1185">Reference proteome</keyword>
<accession>A0A2A7UWR9</accession>
<feature type="transmembrane region" description="Helical" evidence="1">
    <location>
        <begin position="12"/>
        <end position="29"/>
    </location>
</feature>
<name>A0A2A7UWR9_COMTR</name>
<evidence type="ECO:0000259" key="2">
    <source>
        <dbReference type="Pfam" id="PF02698"/>
    </source>
</evidence>
<sequence>MFVLSKLLSAVTQPAFWLLLLWLLSLLLPGRLQRLARRLQWTGLAALALLGFLALPDALVRPLENRYPVPSEAQLAQAAGVIVLGGSFERPAIALDHQQVPLGNSAERMTVPAGWMHRNPQLQLVFSGGEGRLLTTGVTEAEMAGQFYTEQGLDMGRVQLENGARTTRENAQRVAALLGARCQQPWLLVTSAWHMPRAMEEFAATGCQITPYPVDFLTAQTTPWTEYSLAHGLLRWQVALHEWLGLLAYRVTR</sequence>
<dbReference type="Gene3D" id="3.40.50.620">
    <property type="entry name" value="HUPs"/>
    <property type="match status" value="1"/>
</dbReference>
<dbReference type="Proteomes" id="UP000220246">
    <property type="component" value="Unassembled WGS sequence"/>
</dbReference>
<evidence type="ECO:0000256" key="1">
    <source>
        <dbReference type="SAM" id="Phobius"/>
    </source>
</evidence>